<proteinExistence type="predicted"/>
<dbReference type="Proteomes" id="UP000243459">
    <property type="component" value="Chromosome 5"/>
</dbReference>
<evidence type="ECO:0000256" key="1">
    <source>
        <dbReference type="SAM" id="MobiDB-lite"/>
    </source>
</evidence>
<feature type="compositionally biased region" description="Basic and acidic residues" evidence="1">
    <location>
        <begin position="61"/>
        <end position="77"/>
    </location>
</feature>
<reference evidence="3" key="1">
    <citation type="journal article" date="2017" name="Nat. Commun.">
        <title>The asparagus genome sheds light on the origin and evolution of a young Y chromosome.</title>
        <authorList>
            <person name="Harkess A."/>
            <person name="Zhou J."/>
            <person name="Xu C."/>
            <person name="Bowers J.E."/>
            <person name="Van der Hulst R."/>
            <person name="Ayyampalayam S."/>
            <person name="Mercati F."/>
            <person name="Riccardi P."/>
            <person name="McKain M.R."/>
            <person name="Kakrana A."/>
            <person name="Tang H."/>
            <person name="Ray J."/>
            <person name="Groenendijk J."/>
            <person name="Arikit S."/>
            <person name="Mathioni S.M."/>
            <person name="Nakano M."/>
            <person name="Shan H."/>
            <person name="Telgmann-Rauber A."/>
            <person name="Kanno A."/>
            <person name="Yue Z."/>
            <person name="Chen H."/>
            <person name="Li W."/>
            <person name="Chen Y."/>
            <person name="Xu X."/>
            <person name="Zhang Y."/>
            <person name="Luo S."/>
            <person name="Chen H."/>
            <person name="Gao J."/>
            <person name="Mao Z."/>
            <person name="Pires J.C."/>
            <person name="Luo M."/>
            <person name="Kudrna D."/>
            <person name="Wing R.A."/>
            <person name="Meyers B.C."/>
            <person name="Yi K."/>
            <person name="Kong H."/>
            <person name="Lavrijsen P."/>
            <person name="Sunseri F."/>
            <person name="Falavigna A."/>
            <person name="Ye Y."/>
            <person name="Leebens-Mack J.H."/>
            <person name="Chen G."/>
        </authorList>
    </citation>
    <scope>NUCLEOTIDE SEQUENCE [LARGE SCALE GENOMIC DNA]</scope>
    <source>
        <strain evidence="3">cv. DH0086</strain>
    </source>
</reference>
<gene>
    <name evidence="2" type="ORF">A4U43_C05F23660</name>
</gene>
<accession>A0A5P1EWH0</accession>
<evidence type="ECO:0000313" key="3">
    <source>
        <dbReference type="Proteomes" id="UP000243459"/>
    </source>
</evidence>
<dbReference type="AlphaFoldDB" id="A0A5P1EWH0"/>
<evidence type="ECO:0000313" key="2">
    <source>
        <dbReference type="EMBL" id="ONK69507.1"/>
    </source>
</evidence>
<protein>
    <submittedName>
        <fullName evidence="2">Uncharacterized protein</fullName>
    </submittedName>
</protein>
<keyword evidence="3" id="KW-1185">Reference proteome</keyword>
<organism evidence="2 3">
    <name type="scientific">Asparagus officinalis</name>
    <name type="common">Garden asparagus</name>
    <dbReference type="NCBI Taxonomy" id="4686"/>
    <lineage>
        <taxon>Eukaryota</taxon>
        <taxon>Viridiplantae</taxon>
        <taxon>Streptophyta</taxon>
        <taxon>Embryophyta</taxon>
        <taxon>Tracheophyta</taxon>
        <taxon>Spermatophyta</taxon>
        <taxon>Magnoliopsida</taxon>
        <taxon>Liliopsida</taxon>
        <taxon>Asparagales</taxon>
        <taxon>Asparagaceae</taxon>
        <taxon>Asparagoideae</taxon>
        <taxon>Asparagus</taxon>
    </lineage>
</organism>
<sequence>MPSPPWVSLRLLLPAALLPGLPTPRRLLGLHAQALRAPQEGGGGDREDTGQNAGSPQCPVAEERRGPGNGGRRFDSEDLKAARFRPLNILKLLRIHDDNAYPAAAAF</sequence>
<feature type="region of interest" description="Disordered" evidence="1">
    <location>
        <begin position="32"/>
        <end position="77"/>
    </location>
</feature>
<dbReference type="Gramene" id="ONK69507">
    <property type="protein sequence ID" value="ONK69507"/>
    <property type="gene ID" value="A4U43_C05F23660"/>
</dbReference>
<dbReference type="EMBL" id="CM007385">
    <property type="protein sequence ID" value="ONK69507.1"/>
    <property type="molecule type" value="Genomic_DNA"/>
</dbReference>
<name>A0A5P1EWH0_ASPOF</name>